<evidence type="ECO:0000256" key="4">
    <source>
        <dbReference type="ARBA" id="ARBA00023008"/>
    </source>
</evidence>
<sequence>MKQMLKVAIALSFFAWGSLTQAACSFDLEVGDYLKFSAADMTVEKSCESITVNLKHTGQLPAKIMGHNWVLSKNADVQALATEGMSAGLVADYVPPGDARVVAFSEVIGGGESTSLTFSTASLTVGEGYTFFCSFPGHSYSMRGAFNVNS</sequence>
<dbReference type="PANTHER" id="PTHR38439:SF2">
    <property type="entry name" value="OUTER MEMBRANE PROTEIN H.8"/>
    <property type="match status" value="1"/>
</dbReference>
<gene>
    <name evidence="7" type="primary">azu</name>
    <name evidence="7" type="ORF">EVB03_01715</name>
</gene>
<dbReference type="EMBL" id="SHBP01000002">
    <property type="protein sequence ID" value="RZO20973.1"/>
    <property type="molecule type" value="Genomic_DNA"/>
</dbReference>
<dbReference type="NCBIfam" id="TIGR02695">
    <property type="entry name" value="azurin"/>
    <property type="match status" value="1"/>
</dbReference>
<dbReference type="GO" id="GO:0009055">
    <property type="term" value="F:electron transfer activity"/>
    <property type="evidence" value="ECO:0007669"/>
    <property type="project" value="InterPro"/>
</dbReference>
<reference evidence="7 8" key="1">
    <citation type="submission" date="2019-02" db="EMBL/GenBank/DDBJ databases">
        <title>Prokaryotic population dynamics and viral predation in marine succession experiment using metagenomics: the confinement effect.</title>
        <authorList>
            <person name="Haro-Moreno J.M."/>
            <person name="Rodriguez-Valera F."/>
            <person name="Lopez-Perez M."/>
        </authorList>
    </citation>
    <scope>NUCLEOTIDE SEQUENCE [LARGE SCALE GENOMIC DNA]</scope>
    <source>
        <strain evidence="7">MED-G170</strain>
    </source>
</reference>
<dbReference type="SUPFAM" id="SSF49503">
    <property type="entry name" value="Cupredoxins"/>
    <property type="match status" value="1"/>
</dbReference>
<evidence type="ECO:0000256" key="3">
    <source>
        <dbReference type="ARBA" id="ARBA00022982"/>
    </source>
</evidence>
<dbReference type="GO" id="GO:0005507">
    <property type="term" value="F:copper ion binding"/>
    <property type="evidence" value="ECO:0007669"/>
    <property type="project" value="UniProtKB-UniRule"/>
</dbReference>
<dbReference type="PANTHER" id="PTHR38439">
    <property type="entry name" value="AURACYANIN-B"/>
    <property type="match status" value="1"/>
</dbReference>
<keyword evidence="4 5" id="KW-0186">Copper</keyword>
<evidence type="ECO:0000313" key="7">
    <source>
        <dbReference type="EMBL" id="RZO20973.1"/>
    </source>
</evidence>
<dbReference type="InterPro" id="IPR014068">
    <property type="entry name" value="Azurin"/>
</dbReference>
<accession>A0A520MID7</accession>
<keyword evidence="1 5" id="KW-0813">Transport</keyword>
<dbReference type="InterPro" id="IPR028871">
    <property type="entry name" value="BlueCu_1_BS"/>
</dbReference>
<organism evidence="7 8">
    <name type="scientific">SAR92 clade bacterium</name>
    <dbReference type="NCBI Taxonomy" id="2315479"/>
    <lineage>
        <taxon>Bacteria</taxon>
        <taxon>Pseudomonadati</taxon>
        <taxon>Pseudomonadota</taxon>
        <taxon>Gammaproteobacteria</taxon>
        <taxon>Cellvibrionales</taxon>
        <taxon>Porticoccaceae</taxon>
        <taxon>SAR92 clade</taxon>
    </lineage>
</organism>
<comment type="function">
    <text evidence="5">Transfers electrons from cytochrome c551 to cytochrome oxidase.</text>
</comment>
<dbReference type="CDD" id="cd13922">
    <property type="entry name" value="Azurin"/>
    <property type="match status" value="1"/>
</dbReference>
<evidence type="ECO:0000313" key="8">
    <source>
        <dbReference type="Proteomes" id="UP000315889"/>
    </source>
</evidence>
<name>A0A520MID7_9GAMM</name>
<dbReference type="InterPro" id="IPR008972">
    <property type="entry name" value="Cupredoxin"/>
</dbReference>
<proteinExistence type="predicted"/>
<keyword evidence="5" id="KW-0732">Signal</keyword>
<dbReference type="PROSITE" id="PS00196">
    <property type="entry name" value="COPPER_BLUE"/>
    <property type="match status" value="1"/>
</dbReference>
<dbReference type="InterPro" id="IPR000923">
    <property type="entry name" value="BlueCu_1"/>
</dbReference>
<evidence type="ECO:0000256" key="1">
    <source>
        <dbReference type="ARBA" id="ARBA00022448"/>
    </source>
</evidence>
<feature type="domain" description="Blue (type 1) copper" evidence="6">
    <location>
        <begin position="23"/>
        <end position="148"/>
    </location>
</feature>
<dbReference type="Gene3D" id="2.60.40.420">
    <property type="entry name" value="Cupredoxins - blue copper proteins"/>
    <property type="match status" value="1"/>
</dbReference>
<keyword evidence="2 5" id="KW-0479">Metal-binding</keyword>
<evidence type="ECO:0000256" key="5">
    <source>
        <dbReference type="RuleBase" id="RU363017"/>
    </source>
</evidence>
<dbReference type="Pfam" id="PF00127">
    <property type="entry name" value="Copper-bind"/>
    <property type="match status" value="1"/>
</dbReference>
<comment type="caution">
    <text evidence="7">The sequence shown here is derived from an EMBL/GenBank/DDBJ whole genome shotgun (WGS) entry which is preliminary data.</text>
</comment>
<evidence type="ECO:0000259" key="6">
    <source>
        <dbReference type="Pfam" id="PF00127"/>
    </source>
</evidence>
<feature type="signal peptide" evidence="5">
    <location>
        <begin position="1"/>
        <end position="22"/>
    </location>
</feature>
<feature type="chain" id="PRO_5022249987" description="Azurin" evidence="5">
    <location>
        <begin position="23"/>
        <end position="150"/>
    </location>
</feature>
<dbReference type="InterPro" id="IPR050845">
    <property type="entry name" value="Cu-binding_ET"/>
</dbReference>
<comment type="subcellular location">
    <subcellularLocation>
        <location evidence="5">Periplasm</location>
    </subcellularLocation>
</comment>
<keyword evidence="5" id="KW-0574">Periplasm</keyword>
<dbReference type="GO" id="GO:0042597">
    <property type="term" value="C:periplasmic space"/>
    <property type="evidence" value="ECO:0007669"/>
    <property type="project" value="UniProtKB-SubCell"/>
</dbReference>
<keyword evidence="3 5" id="KW-0249">Electron transport</keyword>
<dbReference type="AlphaFoldDB" id="A0A520MID7"/>
<evidence type="ECO:0000256" key="2">
    <source>
        <dbReference type="ARBA" id="ARBA00022723"/>
    </source>
</evidence>
<dbReference type="Proteomes" id="UP000315889">
    <property type="component" value="Unassembled WGS sequence"/>
</dbReference>
<protein>
    <recommendedName>
        <fullName evidence="5">Azurin</fullName>
    </recommendedName>
</protein>